<feature type="domain" description="T-SNARE coiled-coil homology" evidence="7">
    <location>
        <begin position="135"/>
        <end position="197"/>
    </location>
</feature>
<keyword evidence="3 5" id="KW-0175">Coiled coil</keyword>
<reference evidence="8" key="1">
    <citation type="submission" date="2022-01" db="UniProtKB">
        <authorList>
            <consortium name="EnsemblMetazoa"/>
        </authorList>
    </citation>
    <scope>IDENTIFICATION</scope>
</reference>
<dbReference type="GO" id="GO:0012505">
    <property type="term" value="C:endomembrane system"/>
    <property type="evidence" value="ECO:0007669"/>
    <property type="project" value="TreeGrafter"/>
</dbReference>
<feature type="coiled-coil region" evidence="5">
    <location>
        <begin position="53"/>
        <end position="98"/>
    </location>
</feature>
<keyword evidence="9" id="KW-1185">Reference proteome</keyword>
<dbReference type="SMART" id="SM00397">
    <property type="entry name" value="t_SNARE"/>
    <property type="match status" value="1"/>
</dbReference>
<dbReference type="Pfam" id="PF05739">
    <property type="entry name" value="SNARE"/>
    <property type="match status" value="1"/>
</dbReference>
<accession>A0A8I6TE19</accession>
<sequence length="224" mass="25700">MALIDFGTDRWIRDFESCETLHLKILNELSDRDTLLSNTVKYDSLSGTIRVHLKQLETELNQLQSNLDSASFITYEEKERRQRLIEDLNRKKSQLMNMYSSRISYQPTQQNWSADDDDVPLLGETSIQSLKERQAELLSEQDKGLDRLSNIISRQKNIVITIGNEVNSQNEIIDDIGTRMESTNVQIHSEGRSVQGIAKSDSTYGYWIIIIILFCIIIAVALLT</sequence>
<dbReference type="InterPro" id="IPR000727">
    <property type="entry name" value="T_SNARE_dom"/>
</dbReference>
<keyword evidence="2" id="KW-0813">Transport</keyword>
<name>A0A8I6TE19_CIMLE</name>
<dbReference type="GO" id="GO:0006886">
    <property type="term" value="P:intracellular protein transport"/>
    <property type="evidence" value="ECO:0007669"/>
    <property type="project" value="TreeGrafter"/>
</dbReference>
<dbReference type="GO" id="GO:0006906">
    <property type="term" value="P:vesicle fusion"/>
    <property type="evidence" value="ECO:0007669"/>
    <property type="project" value="TreeGrafter"/>
</dbReference>
<evidence type="ECO:0000256" key="6">
    <source>
        <dbReference type="SAM" id="Phobius"/>
    </source>
</evidence>
<comment type="subcellular location">
    <subcellularLocation>
        <location evidence="1">Membrane</location>
    </subcellularLocation>
</comment>
<proteinExistence type="predicted"/>
<feature type="transmembrane region" description="Helical" evidence="6">
    <location>
        <begin position="204"/>
        <end position="223"/>
    </location>
</feature>
<dbReference type="Proteomes" id="UP000494040">
    <property type="component" value="Unassembled WGS sequence"/>
</dbReference>
<dbReference type="PROSITE" id="PS50192">
    <property type="entry name" value="T_SNARE"/>
    <property type="match status" value="1"/>
</dbReference>
<dbReference type="PANTHER" id="PTHR19957">
    <property type="entry name" value="SYNTAXIN"/>
    <property type="match status" value="1"/>
</dbReference>
<dbReference type="PANTHER" id="PTHR19957:SF124">
    <property type="entry name" value="SYNTAXIN-8"/>
    <property type="match status" value="1"/>
</dbReference>
<dbReference type="SUPFAM" id="SSF58038">
    <property type="entry name" value="SNARE fusion complex"/>
    <property type="match status" value="1"/>
</dbReference>
<dbReference type="CDD" id="cd15852">
    <property type="entry name" value="SNARE_Syntaxin8"/>
    <property type="match status" value="1"/>
</dbReference>
<gene>
    <name evidence="8" type="primary">106666022</name>
</gene>
<evidence type="ECO:0000313" key="8">
    <source>
        <dbReference type="EnsemblMetazoa" id="XP_014248377.1"/>
    </source>
</evidence>
<dbReference type="AlphaFoldDB" id="A0A8I6TE19"/>
<organism evidence="8 9">
    <name type="scientific">Cimex lectularius</name>
    <name type="common">Bed bug</name>
    <name type="synonym">Acanthia lectularia</name>
    <dbReference type="NCBI Taxonomy" id="79782"/>
    <lineage>
        <taxon>Eukaryota</taxon>
        <taxon>Metazoa</taxon>
        <taxon>Ecdysozoa</taxon>
        <taxon>Arthropoda</taxon>
        <taxon>Hexapoda</taxon>
        <taxon>Insecta</taxon>
        <taxon>Pterygota</taxon>
        <taxon>Neoptera</taxon>
        <taxon>Paraneoptera</taxon>
        <taxon>Hemiptera</taxon>
        <taxon>Heteroptera</taxon>
        <taxon>Panheteroptera</taxon>
        <taxon>Cimicomorpha</taxon>
        <taxon>Cimicidae</taxon>
        <taxon>Cimex</taxon>
    </lineage>
</organism>
<dbReference type="GO" id="GO:0005484">
    <property type="term" value="F:SNAP receptor activity"/>
    <property type="evidence" value="ECO:0007669"/>
    <property type="project" value="TreeGrafter"/>
</dbReference>
<dbReference type="InterPro" id="IPR045242">
    <property type="entry name" value="Syntaxin"/>
</dbReference>
<dbReference type="OrthoDB" id="428895at2759"/>
<dbReference type="EnsemblMetazoa" id="XM_014392891.2">
    <property type="protein sequence ID" value="XP_014248377.1"/>
    <property type="gene ID" value="LOC106666022"/>
</dbReference>
<evidence type="ECO:0000256" key="2">
    <source>
        <dbReference type="ARBA" id="ARBA00022448"/>
    </source>
</evidence>
<evidence type="ECO:0000256" key="4">
    <source>
        <dbReference type="ARBA" id="ARBA00023136"/>
    </source>
</evidence>
<evidence type="ECO:0000259" key="7">
    <source>
        <dbReference type="PROSITE" id="PS50192"/>
    </source>
</evidence>
<keyword evidence="4 6" id="KW-0472">Membrane</keyword>
<dbReference type="GO" id="GO:0048278">
    <property type="term" value="P:vesicle docking"/>
    <property type="evidence" value="ECO:0007669"/>
    <property type="project" value="TreeGrafter"/>
</dbReference>
<dbReference type="InterPro" id="IPR041875">
    <property type="entry name" value="Syntaxin-8_SNARE"/>
</dbReference>
<keyword evidence="6" id="KW-1133">Transmembrane helix</keyword>
<evidence type="ECO:0000256" key="5">
    <source>
        <dbReference type="SAM" id="Coils"/>
    </source>
</evidence>
<dbReference type="KEGG" id="clec:106666022"/>
<dbReference type="GO" id="GO:0000149">
    <property type="term" value="F:SNARE binding"/>
    <property type="evidence" value="ECO:0007669"/>
    <property type="project" value="TreeGrafter"/>
</dbReference>
<protein>
    <recommendedName>
        <fullName evidence="7">t-SNARE coiled-coil homology domain-containing protein</fullName>
    </recommendedName>
</protein>
<dbReference type="OMA" id="SAWQDQD"/>
<keyword evidence="6" id="KW-0812">Transmembrane</keyword>
<evidence type="ECO:0000313" key="9">
    <source>
        <dbReference type="Proteomes" id="UP000494040"/>
    </source>
</evidence>
<dbReference type="GO" id="GO:0031201">
    <property type="term" value="C:SNARE complex"/>
    <property type="evidence" value="ECO:0007669"/>
    <property type="project" value="TreeGrafter"/>
</dbReference>
<evidence type="ECO:0000256" key="1">
    <source>
        <dbReference type="ARBA" id="ARBA00004370"/>
    </source>
</evidence>
<dbReference type="Gene3D" id="1.20.5.110">
    <property type="match status" value="1"/>
</dbReference>
<evidence type="ECO:0000256" key="3">
    <source>
        <dbReference type="ARBA" id="ARBA00023054"/>
    </source>
</evidence>